<organism evidence="5">
    <name type="scientific">uncultured Desulfobacteraceae bacterium</name>
    <dbReference type="NCBI Taxonomy" id="218296"/>
    <lineage>
        <taxon>Bacteria</taxon>
        <taxon>Pseudomonadati</taxon>
        <taxon>Thermodesulfobacteriota</taxon>
        <taxon>Desulfobacteria</taxon>
        <taxon>Desulfobacterales</taxon>
        <taxon>Desulfobacteraceae</taxon>
        <taxon>environmental samples</taxon>
    </lineage>
</organism>
<dbReference type="Pfam" id="PF05157">
    <property type="entry name" value="MshEN"/>
    <property type="match status" value="1"/>
</dbReference>
<evidence type="ECO:0000256" key="2">
    <source>
        <dbReference type="ARBA" id="ARBA00022741"/>
    </source>
</evidence>
<dbReference type="InterPro" id="IPR007831">
    <property type="entry name" value="T2SS_GspE_N"/>
</dbReference>
<proteinExistence type="inferred from homology"/>
<comment type="similarity">
    <text evidence="1">Belongs to the GSP E family.</text>
</comment>
<dbReference type="AlphaFoldDB" id="A0A484HFW7"/>
<gene>
    <name evidence="5" type="ORF">EPICR_150047</name>
</gene>
<dbReference type="Gene3D" id="3.40.50.300">
    <property type="entry name" value="P-loop containing nucleotide triphosphate hydrolases"/>
    <property type="match status" value="1"/>
</dbReference>
<keyword evidence="3" id="KW-0067">ATP-binding</keyword>
<feature type="domain" description="Bacterial type II secretion system protein E" evidence="4">
    <location>
        <begin position="396"/>
        <end position="410"/>
    </location>
</feature>
<dbReference type="PANTHER" id="PTHR30258:SF1">
    <property type="entry name" value="PROTEIN TRANSPORT PROTEIN HOFB HOMOLOG"/>
    <property type="match status" value="1"/>
</dbReference>
<dbReference type="Gene3D" id="3.30.450.90">
    <property type="match status" value="1"/>
</dbReference>
<dbReference type="InterPro" id="IPR027417">
    <property type="entry name" value="P-loop_NTPase"/>
</dbReference>
<dbReference type="SUPFAM" id="SSF160246">
    <property type="entry name" value="EspE N-terminal domain-like"/>
    <property type="match status" value="1"/>
</dbReference>
<dbReference type="EMBL" id="CAACVI010000007">
    <property type="protein sequence ID" value="VEN73330.1"/>
    <property type="molecule type" value="Genomic_DNA"/>
</dbReference>
<accession>A0A484HFW7</accession>
<sequence length="589" mass="65838">MSVHGRDLGGVSDGLEKRHGKFAGLLERGLLSPEQFDRAETLSKGNQEPLETTLLKRFDIPKKEIGRSFSHFFNAPFVPYQPRRPVPEDLMRGLAAPFLRGRVWVPLGMEAGKVEIATDNPGDLEKINEIRALFPGRELQIRVAFREDVLNFISLFTRKEPLMAEIDEIIERLESEAEDDEPDSEPDEEDGTVVQLVNKIVLDAHSRNASDIHIEPQPGKKNVRVRLRVDGICQVYPGIPYSYKRAVVSRIKIMSDLDIAERRKPQDGKIRFKKFGGKDIELRVATLPTQGGMEDVVLRILPAGEPMPLDRLGFSKRNRRSFVRAVERPHGLIFVCGPTGSGKTATLHSALGHINRTEKKIWTAEDPVEITQPGLRQMQVNPKIGLTFAAAMRSFLRADPDVIMVGEMRDRETTRIGIEASLTGHLVLSTLHTNNAPESISRLLDMGMDPFNFADTILCILAQRLILTLCPACKAPYRPSRAERDELAREYGREAFAPKSGASFEKDRPLFRPRGCGSCGGTGYRGRMAVHELMTGTDEIKRLIRKSATAEKIRTQAKKDGMTTLRQDGIEKILAGHCDLASVRKVCVE</sequence>
<dbReference type="CDD" id="cd01129">
    <property type="entry name" value="PulE-GspE-like"/>
    <property type="match status" value="1"/>
</dbReference>
<keyword evidence="2" id="KW-0547">Nucleotide-binding</keyword>
<dbReference type="GO" id="GO:0005524">
    <property type="term" value="F:ATP binding"/>
    <property type="evidence" value="ECO:0007669"/>
    <property type="project" value="UniProtKB-KW"/>
</dbReference>
<evidence type="ECO:0000313" key="5">
    <source>
        <dbReference type="EMBL" id="VEN73330.1"/>
    </source>
</evidence>
<dbReference type="SUPFAM" id="SSF52540">
    <property type="entry name" value="P-loop containing nucleoside triphosphate hydrolases"/>
    <property type="match status" value="1"/>
</dbReference>
<dbReference type="Pfam" id="PF00437">
    <property type="entry name" value="T2SSE"/>
    <property type="match status" value="1"/>
</dbReference>
<dbReference type="InterPro" id="IPR037257">
    <property type="entry name" value="T2SS_E_N_sf"/>
</dbReference>
<protein>
    <submittedName>
        <fullName evidence="5">Pilus assembly protein</fullName>
    </submittedName>
</protein>
<dbReference type="PROSITE" id="PS00662">
    <property type="entry name" value="T2SP_E"/>
    <property type="match status" value="1"/>
</dbReference>
<dbReference type="Gene3D" id="3.30.300.160">
    <property type="entry name" value="Type II secretion system, protein E, N-terminal domain"/>
    <property type="match status" value="1"/>
</dbReference>
<dbReference type="PANTHER" id="PTHR30258">
    <property type="entry name" value="TYPE II SECRETION SYSTEM PROTEIN GSPE-RELATED"/>
    <property type="match status" value="1"/>
</dbReference>
<reference evidence="5" key="1">
    <citation type="submission" date="2019-01" db="EMBL/GenBank/DDBJ databases">
        <authorList>
            <consortium name="Genoscope - CEA"/>
            <person name="William W."/>
        </authorList>
    </citation>
    <scope>NUCLEOTIDE SEQUENCE</scope>
    <source>
        <strain evidence="5">CR-1</strain>
    </source>
</reference>
<evidence type="ECO:0000259" key="4">
    <source>
        <dbReference type="PROSITE" id="PS00662"/>
    </source>
</evidence>
<name>A0A484HFW7_9BACT</name>
<dbReference type="InterPro" id="IPR001482">
    <property type="entry name" value="T2SS/T4SS_dom"/>
</dbReference>
<dbReference type="GO" id="GO:0005886">
    <property type="term" value="C:plasma membrane"/>
    <property type="evidence" value="ECO:0007669"/>
    <property type="project" value="TreeGrafter"/>
</dbReference>
<evidence type="ECO:0000256" key="3">
    <source>
        <dbReference type="ARBA" id="ARBA00022840"/>
    </source>
</evidence>
<dbReference type="GO" id="GO:0016887">
    <property type="term" value="F:ATP hydrolysis activity"/>
    <property type="evidence" value="ECO:0007669"/>
    <property type="project" value="TreeGrafter"/>
</dbReference>
<evidence type="ECO:0000256" key="1">
    <source>
        <dbReference type="ARBA" id="ARBA00006611"/>
    </source>
</evidence>